<dbReference type="GO" id="GO:0016787">
    <property type="term" value="F:hydrolase activity"/>
    <property type="evidence" value="ECO:0007669"/>
    <property type="project" value="UniProtKB-KW"/>
</dbReference>
<organism evidence="3 5">
    <name type="scientific">Corynebacterium antarcticum</name>
    <dbReference type="NCBI Taxonomy" id="2800405"/>
    <lineage>
        <taxon>Bacteria</taxon>
        <taxon>Bacillati</taxon>
        <taxon>Actinomycetota</taxon>
        <taxon>Actinomycetes</taxon>
        <taxon>Mycobacteriales</taxon>
        <taxon>Corynebacteriaceae</taxon>
        <taxon>Corynebacterium</taxon>
    </lineage>
</organism>
<dbReference type="InterPro" id="IPR029058">
    <property type="entry name" value="AB_hydrolase_fold"/>
</dbReference>
<keyword evidence="4" id="KW-1185">Reference proteome</keyword>
<dbReference type="SUPFAM" id="SSF53474">
    <property type="entry name" value="alpha/beta-Hydrolases"/>
    <property type="match status" value="1"/>
</dbReference>
<reference evidence="2" key="1">
    <citation type="submission" date="2021-01" db="EMBL/GenBank/DDBJ databases">
        <title>Characterization of Corynebacterium spp. from penguins.</title>
        <authorList>
            <person name="Svec P."/>
        </authorList>
    </citation>
    <scope>NUCLEOTIDE SEQUENCE</scope>
    <source>
        <strain evidence="2">CCM 8835</strain>
    </source>
</reference>
<dbReference type="InterPro" id="IPR000073">
    <property type="entry name" value="AB_hydrolase_1"/>
</dbReference>
<protein>
    <submittedName>
        <fullName evidence="3">Alpha/beta fold hydrolase</fullName>
    </submittedName>
</protein>
<proteinExistence type="predicted"/>
<evidence type="ECO:0000313" key="4">
    <source>
        <dbReference type="Proteomes" id="UP000650005"/>
    </source>
</evidence>
<evidence type="ECO:0000259" key="1">
    <source>
        <dbReference type="Pfam" id="PF12697"/>
    </source>
</evidence>
<dbReference type="AlphaFoldDB" id="A0A9Q4CAR5"/>
<comment type="caution">
    <text evidence="3">The sequence shown here is derived from an EMBL/GenBank/DDBJ whole genome shotgun (WGS) entry which is preliminary data.</text>
</comment>
<accession>A0A9Q4CAR5</accession>
<sequence length="354" mass="37112">MEFSWIASGSRMVAALLLAGVVSLTGGGVGAAGVPDSPVGGNGIPGPRNTDLAAARIVERTLGYPPLVPEGVNDPGCRVSPGREQAVVLVHGTDSTLYADYSLLGAELADEGWCVYGMDYGLGPGRDDGFGWRPITESAAELDATVTAALRSSGARQVSLIGFSQGATVARYWTNVIDGGERTATWIGLASPTRGGGPDGLAHVLHLIPRPFRDAVLSPALQDLLVGSTFLTELNAAGETVPGPAYVTVSTRFDEMMWRDDLQAIRGDRTRSIVLQDLCPANLGGHMFMPYNPTVVALVKYLLVDWQAGGGEGEVSCVPVPLGATILPIAVESNLGKLQGMPHNRDGVIYDTQF</sequence>
<dbReference type="Gene3D" id="3.40.50.1820">
    <property type="entry name" value="alpha/beta hydrolase"/>
    <property type="match status" value="1"/>
</dbReference>
<gene>
    <name evidence="2" type="ORF">JIM95_03235</name>
    <name evidence="3" type="ORF">OS123_02155</name>
</gene>
<evidence type="ECO:0000313" key="5">
    <source>
        <dbReference type="Proteomes" id="UP001070238"/>
    </source>
</evidence>
<evidence type="ECO:0000313" key="2">
    <source>
        <dbReference type="EMBL" id="MBK1843598.1"/>
    </source>
</evidence>
<reference evidence="3" key="2">
    <citation type="submission" date="2022-11" db="EMBL/GenBank/DDBJ databases">
        <title>Corynebacterium sp. isolated from Penguins.</title>
        <authorList>
            <person name="Sedlar K."/>
            <person name="Svec P."/>
        </authorList>
    </citation>
    <scope>NUCLEOTIDE SEQUENCE</scope>
    <source>
        <strain evidence="3">P5875</strain>
    </source>
</reference>
<dbReference type="RefSeq" id="WP_200256993.1">
    <property type="nucleotide sequence ID" value="NZ_JAENIP020000001.1"/>
</dbReference>
<evidence type="ECO:0000313" key="3">
    <source>
        <dbReference type="EMBL" id="MCX7537351.1"/>
    </source>
</evidence>
<name>A0A9Q4CAR5_9CORY</name>
<dbReference type="Pfam" id="PF12697">
    <property type="entry name" value="Abhydrolase_6"/>
    <property type="match status" value="1"/>
</dbReference>
<dbReference type="Proteomes" id="UP000650005">
    <property type="component" value="Unassembled WGS sequence"/>
</dbReference>
<dbReference type="Proteomes" id="UP001070238">
    <property type="component" value="Unassembled WGS sequence"/>
</dbReference>
<keyword evidence="3" id="KW-0378">Hydrolase</keyword>
<feature type="domain" description="AB hydrolase-1" evidence="1">
    <location>
        <begin position="87"/>
        <end position="244"/>
    </location>
</feature>
<dbReference type="EMBL" id="JAPMKX010000001">
    <property type="protein sequence ID" value="MCX7537351.1"/>
    <property type="molecule type" value="Genomic_DNA"/>
</dbReference>
<dbReference type="EMBL" id="JAENIP010000008">
    <property type="protein sequence ID" value="MBK1843598.1"/>
    <property type="molecule type" value="Genomic_DNA"/>
</dbReference>